<dbReference type="EMBL" id="PDDX01000001">
    <property type="protein sequence ID" value="PHI32504.1"/>
    <property type="molecule type" value="Genomic_DNA"/>
</dbReference>
<reference evidence="3" key="1">
    <citation type="submission" date="2017-09" db="EMBL/GenBank/DDBJ databases">
        <title>FDA dAtabase for Regulatory Grade micrObial Sequences (FDA-ARGOS): Supporting development and validation of Infectious Disease Dx tests.</title>
        <authorList>
            <person name="Minogue T."/>
            <person name="Wolcott M."/>
            <person name="Wasieloski L."/>
            <person name="Aguilar W."/>
            <person name="Moore D."/>
            <person name="Tallon L."/>
            <person name="Sadzewicz L."/>
            <person name="Ott S."/>
            <person name="Zhao X."/>
            <person name="Nagaraj S."/>
            <person name="Vavikolanu K."/>
            <person name="Aluvathingal J."/>
            <person name="Nadendla S."/>
            <person name="Sichtig H."/>
        </authorList>
    </citation>
    <scope>NUCLEOTIDE SEQUENCE [LARGE SCALE GENOMIC DNA]</scope>
    <source>
        <strain evidence="3">FDAARGOS_387</strain>
    </source>
</reference>
<keyword evidence="1" id="KW-1133">Transmembrane helix</keyword>
<dbReference type="OrthoDB" id="6637348at2"/>
<sequence length="200" mass="23161">MMSIIVGLILLSVVAILYRGKNRRNVALALIIFSGVWFWQIYFTWQGYFWTNLVRIEALADKITGYKKIHSLAMGSDGEYTDDDGRTVQYDSYRFINGTLITHYPQAHNPDAYQPEWFVDIYCQQNQISKQMYLELRADLERLNLHGFYLDENGELSLTLWQRGGVPWIIELVRAPDGAGISGSSEIEKLFFGWYIVTRA</sequence>
<dbReference type="RefSeq" id="WP_036017163.1">
    <property type="nucleotide sequence ID" value="NZ_PDDX01000001.1"/>
</dbReference>
<evidence type="ECO:0000256" key="1">
    <source>
        <dbReference type="SAM" id="Phobius"/>
    </source>
</evidence>
<keyword evidence="1" id="KW-0812">Transmembrane</keyword>
<protein>
    <submittedName>
        <fullName evidence="2">Uncharacterized protein</fullName>
    </submittedName>
</protein>
<organism evidence="2 3">
    <name type="scientific">Budvicia aquatica</name>
    <dbReference type="NCBI Taxonomy" id="82979"/>
    <lineage>
        <taxon>Bacteria</taxon>
        <taxon>Pseudomonadati</taxon>
        <taxon>Pseudomonadota</taxon>
        <taxon>Gammaproteobacteria</taxon>
        <taxon>Enterobacterales</taxon>
        <taxon>Budviciaceae</taxon>
        <taxon>Budvicia</taxon>
    </lineage>
</organism>
<feature type="transmembrane region" description="Helical" evidence="1">
    <location>
        <begin position="25"/>
        <end position="45"/>
    </location>
</feature>
<dbReference type="STRING" id="1111728.GCA_000427805_04858"/>
<proteinExistence type="predicted"/>
<evidence type="ECO:0000313" key="2">
    <source>
        <dbReference type="EMBL" id="PHI32504.1"/>
    </source>
</evidence>
<comment type="caution">
    <text evidence="2">The sequence shown here is derived from an EMBL/GenBank/DDBJ whole genome shotgun (WGS) entry which is preliminary data.</text>
</comment>
<keyword evidence="3" id="KW-1185">Reference proteome</keyword>
<accession>A0A2C6DUJ3</accession>
<evidence type="ECO:0000313" key="3">
    <source>
        <dbReference type="Proteomes" id="UP000224974"/>
    </source>
</evidence>
<dbReference type="AlphaFoldDB" id="A0A2C6DUJ3"/>
<gene>
    <name evidence="2" type="ORF">CRN84_25930</name>
</gene>
<name>A0A2C6DUJ3_9GAMM</name>
<dbReference type="Proteomes" id="UP000224974">
    <property type="component" value="Unassembled WGS sequence"/>
</dbReference>
<keyword evidence="1" id="KW-0472">Membrane</keyword>